<dbReference type="eggNOG" id="COG3189">
    <property type="taxonomic scope" value="Bacteria"/>
</dbReference>
<dbReference type="PANTHER" id="PTHR36849">
    <property type="entry name" value="CYTOPLASMIC PROTEIN-RELATED"/>
    <property type="match status" value="1"/>
</dbReference>
<dbReference type="InterPro" id="IPR052552">
    <property type="entry name" value="YeaO-like"/>
</dbReference>
<dbReference type="EMBL" id="JRKN01000001">
    <property type="protein sequence ID" value="KGJ06714.1"/>
    <property type="molecule type" value="Genomic_DNA"/>
</dbReference>
<dbReference type="STRING" id="376733.SAMN04487972_102233"/>
<dbReference type="OrthoDB" id="9790745at2"/>
<evidence type="ECO:0000313" key="2">
    <source>
        <dbReference type="EMBL" id="SFA42044.1"/>
    </source>
</evidence>
<dbReference type="GO" id="GO:0008168">
    <property type="term" value="F:methyltransferase activity"/>
    <property type="evidence" value="ECO:0007669"/>
    <property type="project" value="UniProtKB-KW"/>
</dbReference>
<dbReference type="PANTHER" id="PTHR36849:SF1">
    <property type="entry name" value="CYTOPLASMIC PROTEIN"/>
    <property type="match status" value="1"/>
</dbReference>
<keyword evidence="1" id="KW-0489">Methyltransferase</keyword>
<evidence type="ECO:0000313" key="3">
    <source>
        <dbReference type="Proteomes" id="UP000029846"/>
    </source>
</evidence>
<protein>
    <submittedName>
        <fullName evidence="1">Uroporphyrin-III methyltransferase</fullName>
    </submittedName>
</protein>
<sequence length="116" mass="13352">MNIIELRRIYDPAPAGEGQRVLVDRLWPRGVSHAELGEDTPWLKDIAPSDELRHWFGHDPAKWDEFRRRYAAELDANLGPVRELRDLIARGPVTLLYAAKDTQHNNAVALREYLAQ</sequence>
<dbReference type="GO" id="GO:0032259">
    <property type="term" value="P:methylation"/>
    <property type="evidence" value="ECO:0007669"/>
    <property type="project" value="UniProtKB-KW"/>
</dbReference>
<proteinExistence type="predicted"/>
<dbReference type="RefSeq" id="WP_036737881.1">
    <property type="nucleotide sequence ID" value="NZ_FOJO01000002.1"/>
</dbReference>
<gene>
    <name evidence="1" type="ORF">IT41_00625</name>
    <name evidence="2" type="ORF">SAMN04487972_102233</name>
</gene>
<keyword evidence="1" id="KW-0808">Transferase</keyword>
<reference evidence="1 3" key="1">
    <citation type="submission" date="2014-09" db="EMBL/GenBank/DDBJ databases">
        <authorList>
            <person name="McGinnis J.M."/>
            <person name="Wolfgang W.J."/>
        </authorList>
    </citation>
    <scope>NUCLEOTIDE SEQUENCE [LARGE SCALE GENOMIC DNA]</scope>
    <source>
        <strain evidence="1 3">JCM 14014</strain>
    </source>
</reference>
<organism evidence="1 3">
    <name type="scientific">Paracoccus halophilus</name>
    <dbReference type="NCBI Taxonomy" id="376733"/>
    <lineage>
        <taxon>Bacteria</taxon>
        <taxon>Pseudomonadati</taxon>
        <taxon>Pseudomonadota</taxon>
        <taxon>Alphaproteobacteria</taxon>
        <taxon>Rhodobacterales</taxon>
        <taxon>Paracoccaceae</taxon>
        <taxon>Paracoccus</taxon>
    </lineage>
</organism>
<dbReference type="Proteomes" id="UP000182312">
    <property type="component" value="Unassembled WGS sequence"/>
</dbReference>
<reference evidence="1 3" key="2">
    <citation type="submission" date="2014-10" db="EMBL/GenBank/DDBJ databases">
        <title>Paracoccus sanguinis sp. nov., isolated from clinical specimens of New York State patients.</title>
        <authorList>
            <person name="Mingle L.A."/>
            <person name="Cole J.A."/>
            <person name="Lapierre P."/>
            <person name="Musser K.A."/>
        </authorList>
    </citation>
    <scope>NUCLEOTIDE SEQUENCE [LARGE SCALE GENOMIC DNA]</scope>
    <source>
        <strain evidence="1 3">JCM 14014</strain>
    </source>
</reference>
<dbReference type="EMBL" id="FOJO01000002">
    <property type="protein sequence ID" value="SFA42044.1"/>
    <property type="molecule type" value="Genomic_DNA"/>
</dbReference>
<dbReference type="Pfam" id="PF22752">
    <property type="entry name" value="DUF488-N3i"/>
    <property type="match status" value="1"/>
</dbReference>
<name>A0A099F875_9RHOB</name>
<accession>A0A099F875</accession>
<evidence type="ECO:0000313" key="1">
    <source>
        <dbReference type="EMBL" id="KGJ06714.1"/>
    </source>
</evidence>
<dbReference type="AlphaFoldDB" id="A0A099F875"/>
<keyword evidence="3" id="KW-1185">Reference proteome</keyword>
<dbReference type="Proteomes" id="UP000029846">
    <property type="component" value="Unassembled WGS sequence"/>
</dbReference>
<evidence type="ECO:0000313" key="4">
    <source>
        <dbReference type="Proteomes" id="UP000182312"/>
    </source>
</evidence>
<reference evidence="2 4" key="3">
    <citation type="submission" date="2016-10" db="EMBL/GenBank/DDBJ databases">
        <authorList>
            <person name="de Groot N.N."/>
        </authorList>
    </citation>
    <scope>NUCLEOTIDE SEQUENCE [LARGE SCALE GENOMIC DNA]</scope>
    <source>
        <strain evidence="2 4">CGMCC 1.6117</strain>
    </source>
</reference>